<dbReference type="InterPro" id="IPR036322">
    <property type="entry name" value="WD40_repeat_dom_sf"/>
</dbReference>
<dbReference type="InterPro" id="IPR000073">
    <property type="entry name" value="AB_hydrolase_1"/>
</dbReference>
<dbReference type="Proteomes" id="UP001244011">
    <property type="component" value="Unassembled WGS sequence"/>
</dbReference>
<dbReference type="Gene3D" id="2.130.10.10">
    <property type="entry name" value="YVTN repeat-like/Quinoprotein amine dehydrogenase"/>
    <property type="match status" value="2"/>
</dbReference>
<dbReference type="Gene3D" id="3.40.50.300">
    <property type="entry name" value="P-loop containing nucleotide triphosphate hydrolases"/>
    <property type="match status" value="1"/>
</dbReference>
<feature type="domain" description="AB hydrolase-1" evidence="3">
    <location>
        <begin position="93"/>
        <end position="237"/>
    </location>
</feature>
<evidence type="ECO:0000313" key="7">
    <source>
        <dbReference type="Proteomes" id="UP001244011"/>
    </source>
</evidence>
<organism evidence="6 7">
    <name type="scientific">Phialemonium atrogriseum</name>
    <dbReference type="NCBI Taxonomy" id="1093897"/>
    <lineage>
        <taxon>Eukaryota</taxon>
        <taxon>Fungi</taxon>
        <taxon>Dikarya</taxon>
        <taxon>Ascomycota</taxon>
        <taxon>Pezizomycotina</taxon>
        <taxon>Sordariomycetes</taxon>
        <taxon>Sordariomycetidae</taxon>
        <taxon>Cephalothecales</taxon>
        <taxon>Cephalothecaceae</taxon>
        <taxon>Phialemonium</taxon>
    </lineage>
</organism>
<dbReference type="Gene3D" id="3.40.50.1820">
    <property type="entry name" value="alpha/beta hydrolase"/>
    <property type="match status" value="1"/>
</dbReference>
<proteinExistence type="predicted"/>
<dbReference type="RefSeq" id="XP_060280816.1">
    <property type="nucleotide sequence ID" value="XM_060431790.1"/>
</dbReference>
<dbReference type="EMBL" id="MU839019">
    <property type="protein sequence ID" value="KAK1764603.1"/>
    <property type="molecule type" value="Genomic_DNA"/>
</dbReference>
<feature type="domain" description="GPI inositol-deacylase winged helix" evidence="4">
    <location>
        <begin position="635"/>
        <end position="712"/>
    </location>
</feature>
<dbReference type="PANTHER" id="PTHR10039:SF16">
    <property type="entry name" value="GPI INOSITOL-DEACYLASE"/>
    <property type="match status" value="1"/>
</dbReference>
<reference evidence="6" key="1">
    <citation type="submission" date="2023-06" db="EMBL/GenBank/DDBJ databases">
        <title>Genome-scale phylogeny and comparative genomics of the fungal order Sordariales.</title>
        <authorList>
            <consortium name="Lawrence Berkeley National Laboratory"/>
            <person name="Hensen N."/>
            <person name="Bonometti L."/>
            <person name="Westerberg I."/>
            <person name="Brannstrom I.O."/>
            <person name="Guillou S."/>
            <person name="Cros-Aarteil S."/>
            <person name="Calhoun S."/>
            <person name="Haridas S."/>
            <person name="Kuo A."/>
            <person name="Mondo S."/>
            <person name="Pangilinan J."/>
            <person name="Riley R."/>
            <person name="Labutti K."/>
            <person name="Andreopoulos B."/>
            <person name="Lipzen A."/>
            <person name="Chen C."/>
            <person name="Yanf M."/>
            <person name="Daum C."/>
            <person name="Ng V."/>
            <person name="Clum A."/>
            <person name="Steindorff A."/>
            <person name="Ohm R."/>
            <person name="Martin F."/>
            <person name="Silar P."/>
            <person name="Natvig D."/>
            <person name="Lalanne C."/>
            <person name="Gautier V."/>
            <person name="Ament-Velasquez S.L."/>
            <person name="Kruys A."/>
            <person name="Hutchinson M.I."/>
            <person name="Powell A.J."/>
            <person name="Barry K."/>
            <person name="Miller A.N."/>
            <person name="Grigoriev I.V."/>
            <person name="Debuchy R."/>
            <person name="Gladieux P."/>
            <person name="Thoren M.H."/>
            <person name="Johannesson H."/>
        </authorList>
    </citation>
    <scope>NUCLEOTIDE SEQUENCE</scope>
    <source>
        <strain evidence="6">8032-3</strain>
    </source>
</reference>
<evidence type="ECO:0008006" key="8">
    <source>
        <dbReference type="Google" id="ProtNLM"/>
    </source>
</evidence>
<dbReference type="InterPro" id="IPR054471">
    <property type="entry name" value="GPIID_WHD"/>
</dbReference>
<dbReference type="Pfam" id="PF22939">
    <property type="entry name" value="WHD_GPIID"/>
    <property type="match status" value="1"/>
</dbReference>
<evidence type="ECO:0000256" key="1">
    <source>
        <dbReference type="ARBA" id="ARBA00022737"/>
    </source>
</evidence>
<evidence type="ECO:0000259" key="4">
    <source>
        <dbReference type="Pfam" id="PF22939"/>
    </source>
</evidence>
<dbReference type="PANTHER" id="PTHR10039">
    <property type="entry name" value="AMELOGENIN"/>
    <property type="match status" value="1"/>
</dbReference>
<feature type="compositionally biased region" description="Basic and acidic residues" evidence="2">
    <location>
        <begin position="1311"/>
        <end position="1325"/>
    </location>
</feature>
<dbReference type="SUPFAM" id="SSF50978">
    <property type="entry name" value="WD40 repeat-like"/>
    <property type="match status" value="1"/>
</dbReference>
<comment type="caution">
    <text evidence="6">The sequence shown here is derived from an EMBL/GenBank/DDBJ whole genome shotgun (WGS) entry which is preliminary data.</text>
</comment>
<evidence type="ECO:0000259" key="5">
    <source>
        <dbReference type="Pfam" id="PF24883"/>
    </source>
</evidence>
<dbReference type="GeneID" id="85314977"/>
<dbReference type="Pfam" id="PF12697">
    <property type="entry name" value="Abhydrolase_6"/>
    <property type="match status" value="1"/>
</dbReference>
<keyword evidence="7" id="KW-1185">Reference proteome</keyword>
<feature type="compositionally biased region" description="Low complexity" evidence="2">
    <location>
        <begin position="1461"/>
        <end position="1472"/>
    </location>
</feature>
<evidence type="ECO:0000256" key="2">
    <source>
        <dbReference type="SAM" id="MobiDB-lite"/>
    </source>
</evidence>
<name>A0AAJ0BU86_9PEZI</name>
<protein>
    <recommendedName>
        <fullName evidence="8">GPI inositol-deacylase</fullName>
    </recommendedName>
</protein>
<dbReference type="InterPro" id="IPR029058">
    <property type="entry name" value="AB_hydrolase_fold"/>
</dbReference>
<gene>
    <name evidence="6" type="ORF">QBC33DRAFT_594654</name>
</gene>
<feature type="region of interest" description="Disordered" evidence="2">
    <location>
        <begin position="49"/>
        <end position="72"/>
    </location>
</feature>
<feature type="region of interest" description="Disordered" evidence="2">
    <location>
        <begin position="1310"/>
        <end position="1337"/>
    </location>
</feature>
<dbReference type="SMART" id="SM00320">
    <property type="entry name" value="WD40"/>
    <property type="match status" value="4"/>
</dbReference>
<evidence type="ECO:0000259" key="3">
    <source>
        <dbReference type="Pfam" id="PF12697"/>
    </source>
</evidence>
<dbReference type="Pfam" id="PF24883">
    <property type="entry name" value="NPHP3_N"/>
    <property type="match status" value="1"/>
</dbReference>
<feature type="domain" description="Nephrocystin 3-like N-terminal" evidence="5">
    <location>
        <begin position="384"/>
        <end position="540"/>
    </location>
</feature>
<dbReference type="InterPro" id="IPR015943">
    <property type="entry name" value="WD40/YVTN_repeat-like_dom_sf"/>
</dbReference>
<sequence>MFRKGAFRSAVVSAELPNTTSLAQKQEAIDSKPATQSSIFFLPFRRLHRRSQSQRSTPTTKHALLPSGNVPKAGPDPFGLQAVYEPEVSSGDIVFVHGLGGTAWRTWSWERETANFWPRWLSEDVEFSSVRMWTFGYNANFKGAATNLNIKDFAKDLLLQLSSAFAGSGQDGPIIFVAHSMGGLVVKQAYLLGKADKHFSQLIDKVFGIAFLATPHGGAQYARLLNNVLSAAPIAGHPKLYVAELEKQSGSIQDINEKFGQDCEDLALISFYETLRTNLGFTKALIVDKDSAILGYENEVSAPMDADHHTICKFKDRQDSNFLKLRGVLKSWVLRHINPDQLDHPTSRTRNAKVVIKVQAILGVHDAAETEDNLIAMGNLLASGSGEWLNEKRGFLSWAESQPPMLSTRFFWLIGFPGAGKTSLAARVVERLQTLGQYVQYHFFSLAHQTRRTSAYCLRSIATQLALSNEAFRSALIKLHEGTGISFNSQSQNFQTIWERIFVGIIFQIPFPQPLTWVLDGIDEADTPSLLLSHLSKIPSHIPIRGSDTSEDVRIYTQNAVRNAIPENPILQKHVIDQIMENSSGSFLWVKLALETLQESWHTQKDIQVTLSEVPSGMAAMYNRMLEPIKSSNPRTQELATRIVSWAACCWRPLFIDELREGLEPEFGTFTNLTATITQLCGNFITVDQSSSVEPRMSLIHATAREFLLSDNEGYSPFVDAEKAHEYMAITCLSYLSNFRWQRHFSSVRTSARMLPEKGKASDLVFANQKGCSLLGYASCYWAYHVSNSPVDAPGLLKAMDTFFSNHCLYWIEGIALSGDLQYLSRAAKYLKLYVKRGTGKSRTAGPDAALPLKDAQEGFGWIQAWTVDIVGIQSMVGRAFGTHPSGSLTVEGLPSTTWDDCLANVDVGGGADASQVLATETLFIALISPSGIVTVWSAEACEKLKTIRQGEYVTKMVLNSSGTLLATSGYHGVVLDFAFGREDSELLVGLDNCAIIFYSLKSGKSQNDSILYPDQLKWRQETGSLMILCNNTKLVEWRIFDNEQVEYDHINARDIAISDNAEFLLSSDTQGTIKIWAFPKLDLIYSLLNPKENESCQDLVFSPNCQRFYDIRGSVCNVWEPSALIHPDEYDLNPSSSAGSSALTAEPIIASTGSTQTLITAMAVSSSDKYFCCGREDGSVIIADAFDGKKLRKAYGHTCSTEVVELSWSNSGKYMVSCDEYGRVICKRLQFLFSKDEKFLLVSTMSEDRVWNLKAKKETHVRKWGPYQARRWVQHPTKFHELIWVEPSQLRTFKWSSFEVVDVVRIPSHPTDRSASREGGEKSSSRSASPSGHPQKMVQWATTLHTEHGQYLVYAALRGGNGNDLAACLSQFGLEVEVLKIADFLTDPPQGGRDAPTDPVSEDAKTTIPTTAHMPASLAEHVKFLVGVQGCNLVFLDHEGWLCTWDVLAATARGGGGGVPSPTTGATGSSGDEQQSDREHPAVESDDEDVAGLKRHFFTPKDWLNTNTSHLAIVNGHGALLCPRYGDVAIVRNGMQL</sequence>
<evidence type="ECO:0000313" key="6">
    <source>
        <dbReference type="EMBL" id="KAK1764603.1"/>
    </source>
</evidence>
<dbReference type="InterPro" id="IPR056884">
    <property type="entry name" value="NPHP3-like_N"/>
</dbReference>
<feature type="region of interest" description="Disordered" evidence="2">
    <location>
        <begin position="1457"/>
        <end position="1490"/>
    </location>
</feature>
<dbReference type="SUPFAM" id="SSF53474">
    <property type="entry name" value="alpha/beta-Hydrolases"/>
    <property type="match status" value="1"/>
</dbReference>
<accession>A0AAJ0BU86</accession>
<dbReference type="SUPFAM" id="SSF52540">
    <property type="entry name" value="P-loop containing nucleoside triphosphate hydrolases"/>
    <property type="match status" value="1"/>
</dbReference>
<dbReference type="InterPro" id="IPR027417">
    <property type="entry name" value="P-loop_NTPase"/>
</dbReference>
<dbReference type="InterPro" id="IPR001680">
    <property type="entry name" value="WD40_rpt"/>
</dbReference>
<keyword evidence="1" id="KW-0677">Repeat</keyword>